<evidence type="ECO:0000259" key="1">
    <source>
        <dbReference type="Pfam" id="PF16347"/>
    </source>
</evidence>
<dbReference type="AlphaFoldDB" id="A0A6J5ZVR6"/>
<sequence>MSLFSVMKNQSKGRTAIPLEATRKLFVKPGAFPNPEDTPYYGVRTKDWMYAKYLETGDQELYDMVRDPAQMNNLAKKPGYSKQLAAMAKLALQLKTCKGKACVR</sequence>
<accession>A0A6J5ZVR6</accession>
<proteinExistence type="predicted"/>
<protein>
    <submittedName>
        <fullName evidence="2">Unannotated protein</fullName>
    </submittedName>
</protein>
<dbReference type="InterPro" id="IPR017850">
    <property type="entry name" value="Alkaline_phosphatase_core_sf"/>
</dbReference>
<dbReference type="EMBL" id="CAESAO010000149">
    <property type="protein sequence ID" value="CAB4346501.1"/>
    <property type="molecule type" value="Genomic_DNA"/>
</dbReference>
<evidence type="ECO:0000313" key="2">
    <source>
        <dbReference type="EMBL" id="CAB4346501.1"/>
    </source>
</evidence>
<feature type="domain" description="N-sulphoglucosamine sulphohydrolase C-terminal" evidence="1">
    <location>
        <begin position="38"/>
        <end position="90"/>
    </location>
</feature>
<reference evidence="2" key="1">
    <citation type="submission" date="2020-05" db="EMBL/GenBank/DDBJ databases">
        <authorList>
            <person name="Chiriac C."/>
            <person name="Salcher M."/>
            <person name="Ghai R."/>
            <person name="Kavagutti S V."/>
        </authorList>
    </citation>
    <scope>NUCLEOTIDE SEQUENCE</scope>
</reference>
<dbReference type="InterPro" id="IPR032506">
    <property type="entry name" value="SGSH_C"/>
</dbReference>
<dbReference type="SUPFAM" id="SSF53649">
    <property type="entry name" value="Alkaline phosphatase-like"/>
    <property type="match status" value="1"/>
</dbReference>
<dbReference type="Gene3D" id="3.40.720.10">
    <property type="entry name" value="Alkaline Phosphatase, subunit A"/>
    <property type="match status" value="1"/>
</dbReference>
<dbReference type="Pfam" id="PF16347">
    <property type="entry name" value="SGSH_C"/>
    <property type="match status" value="1"/>
</dbReference>
<name>A0A6J5ZVR6_9ZZZZ</name>
<organism evidence="2">
    <name type="scientific">freshwater metagenome</name>
    <dbReference type="NCBI Taxonomy" id="449393"/>
    <lineage>
        <taxon>unclassified sequences</taxon>
        <taxon>metagenomes</taxon>
        <taxon>ecological metagenomes</taxon>
    </lineage>
</organism>
<gene>
    <name evidence="2" type="ORF">UFOPK3522_01386</name>
</gene>